<feature type="domain" description="Ribosomal protein eL8/eL30/eS12/Gadd45" evidence="2">
    <location>
        <begin position="100"/>
        <end position="148"/>
    </location>
</feature>
<dbReference type="AlphaFoldDB" id="A0AAV2N3P1"/>
<protein>
    <recommendedName>
        <fullName evidence="2">Ribosomal protein eL8/eL30/eS12/Gadd45 domain-containing protein</fullName>
    </recommendedName>
</protein>
<evidence type="ECO:0000313" key="4">
    <source>
        <dbReference type="Proteomes" id="UP001497644"/>
    </source>
</evidence>
<dbReference type="InterPro" id="IPR042848">
    <property type="entry name" value="Rpp38"/>
</dbReference>
<accession>A0AAV2N3P1</accession>
<keyword evidence="4" id="KW-1185">Reference proteome</keyword>
<dbReference type="Pfam" id="PF01248">
    <property type="entry name" value="Ribosomal_L7Ae"/>
    <property type="match status" value="1"/>
</dbReference>
<name>A0AAV2N3P1_9HYME</name>
<dbReference type="PANTHER" id="PTHR46948:SF1">
    <property type="entry name" value="RIBONUCLEASE P PROTEIN SUBUNIT P38"/>
    <property type="match status" value="1"/>
</dbReference>
<feature type="region of interest" description="Disordered" evidence="1">
    <location>
        <begin position="306"/>
        <end position="327"/>
    </location>
</feature>
<dbReference type="GO" id="GO:0000172">
    <property type="term" value="C:ribonuclease MRP complex"/>
    <property type="evidence" value="ECO:0007669"/>
    <property type="project" value="InterPro"/>
</dbReference>
<dbReference type="GO" id="GO:0001682">
    <property type="term" value="P:tRNA 5'-leader removal"/>
    <property type="evidence" value="ECO:0007669"/>
    <property type="project" value="InterPro"/>
</dbReference>
<evidence type="ECO:0000256" key="1">
    <source>
        <dbReference type="SAM" id="MobiDB-lite"/>
    </source>
</evidence>
<dbReference type="Gene3D" id="3.30.1330.30">
    <property type="match status" value="1"/>
</dbReference>
<dbReference type="SUPFAM" id="SSF55315">
    <property type="entry name" value="L30e-like"/>
    <property type="match status" value="1"/>
</dbReference>
<dbReference type="InterPro" id="IPR004038">
    <property type="entry name" value="Ribosomal_eL8/eL30/eS12/Gad45"/>
</dbReference>
<dbReference type="GO" id="GO:0005655">
    <property type="term" value="C:nucleolar ribonuclease P complex"/>
    <property type="evidence" value="ECO:0007669"/>
    <property type="project" value="InterPro"/>
</dbReference>
<evidence type="ECO:0000259" key="2">
    <source>
        <dbReference type="Pfam" id="PF01248"/>
    </source>
</evidence>
<dbReference type="GO" id="GO:0004526">
    <property type="term" value="F:ribonuclease P activity"/>
    <property type="evidence" value="ECO:0007669"/>
    <property type="project" value="TreeGrafter"/>
</dbReference>
<gene>
    <name evidence="3" type="ORF">LPLAT_LOCUS1201</name>
</gene>
<dbReference type="EMBL" id="OZ034833">
    <property type="protein sequence ID" value="CAL1674622.1"/>
    <property type="molecule type" value="Genomic_DNA"/>
</dbReference>
<dbReference type="Proteomes" id="UP001497644">
    <property type="component" value="Chromosome 10"/>
</dbReference>
<organism evidence="3 4">
    <name type="scientific">Lasius platythorax</name>
    <dbReference type="NCBI Taxonomy" id="488582"/>
    <lineage>
        <taxon>Eukaryota</taxon>
        <taxon>Metazoa</taxon>
        <taxon>Ecdysozoa</taxon>
        <taxon>Arthropoda</taxon>
        <taxon>Hexapoda</taxon>
        <taxon>Insecta</taxon>
        <taxon>Pterygota</taxon>
        <taxon>Neoptera</taxon>
        <taxon>Endopterygota</taxon>
        <taxon>Hymenoptera</taxon>
        <taxon>Apocrita</taxon>
        <taxon>Aculeata</taxon>
        <taxon>Formicoidea</taxon>
        <taxon>Formicidae</taxon>
        <taxon>Formicinae</taxon>
        <taxon>Lasius</taxon>
        <taxon>Lasius</taxon>
    </lineage>
</organism>
<dbReference type="GO" id="GO:0033204">
    <property type="term" value="F:ribonuclease P RNA binding"/>
    <property type="evidence" value="ECO:0007669"/>
    <property type="project" value="TreeGrafter"/>
</dbReference>
<evidence type="ECO:0000313" key="3">
    <source>
        <dbReference type="EMBL" id="CAL1674622.1"/>
    </source>
</evidence>
<dbReference type="PANTHER" id="PTHR46948">
    <property type="entry name" value="RIBONUCLEASE P PROTEIN SUBUNIT P38"/>
    <property type="match status" value="1"/>
</dbReference>
<proteinExistence type="predicted"/>
<dbReference type="GO" id="GO:0001650">
    <property type="term" value="C:fibrillar center"/>
    <property type="evidence" value="ECO:0007669"/>
    <property type="project" value="TreeGrafter"/>
</dbReference>
<dbReference type="InterPro" id="IPR029064">
    <property type="entry name" value="Ribosomal_eL30-like_sf"/>
</dbReference>
<sequence length="377" mass="43056">MNTPILTKKQQRQSLSAKKGPIKGLRNILAQPTENYWPTVNIEQYPTLVTLMDELLPLIKQPKYKISGFMLRHIPKEKRILVKKEALEKESTKFDRNILKSVILGINAITRALEKHDVCCVLLDANVEPLLLIKHIVVMAQNKKIPVLLLPVLKTVTLQKIGFATAAFALTNNVMQSSDNVFHALYKLVAEIFNDLEPSKCSLQLFKSDEISEESAMCEAESTSTDCDPTISKPERSVTIFTDVYKYRSSRKERAFVPPTVNKNPQVSQTRSDEFIALSNDPDSADDENVTKILKNTRYVNICKEEESESESTEKHNKQSLNESKLIDNSVNSFKHVKNPMLKKRKNDVTYLSLKIKRIRGNDHREKATKFTKRKKK</sequence>
<reference evidence="3" key="1">
    <citation type="submission" date="2024-04" db="EMBL/GenBank/DDBJ databases">
        <authorList>
            <consortium name="Molecular Ecology Group"/>
        </authorList>
    </citation>
    <scope>NUCLEOTIDE SEQUENCE</scope>
</reference>